<reference evidence="1" key="1">
    <citation type="journal article" date="2014" name="Front. Microbiol.">
        <title>High frequency of phylogenetically diverse reductive dehalogenase-homologous genes in deep subseafloor sedimentary metagenomes.</title>
        <authorList>
            <person name="Kawai M."/>
            <person name="Futagami T."/>
            <person name="Toyoda A."/>
            <person name="Takaki Y."/>
            <person name="Nishi S."/>
            <person name="Hori S."/>
            <person name="Arai W."/>
            <person name="Tsubouchi T."/>
            <person name="Morono Y."/>
            <person name="Uchiyama I."/>
            <person name="Ito T."/>
            <person name="Fujiyama A."/>
            <person name="Inagaki F."/>
            <person name="Takami H."/>
        </authorList>
    </citation>
    <scope>NUCLEOTIDE SEQUENCE</scope>
    <source>
        <strain evidence="1">Expedition CK06-06</strain>
    </source>
</reference>
<feature type="non-terminal residue" evidence="1">
    <location>
        <position position="30"/>
    </location>
</feature>
<evidence type="ECO:0000313" key="1">
    <source>
        <dbReference type="EMBL" id="GAI63982.1"/>
    </source>
</evidence>
<name>X1Q666_9ZZZZ</name>
<organism evidence="1">
    <name type="scientific">marine sediment metagenome</name>
    <dbReference type="NCBI Taxonomy" id="412755"/>
    <lineage>
        <taxon>unclassified sequences</taxon>
        <taxon>metagenomes</taxon>
        <taxon>ecological metagenomes</taxon>
    </lineage>
</organism>
<dbReference type="EMBL" id="BARW01004520">
    <property type="protein sequence ID" value="GAI63982.1"/>
    <property type="molecule type" value="Genomic_DNA"/>
</dbReference>
<accession>X1Q666</accession>
<comment type="caution">
    <text evidence="1">The sequence shown here is derived from an EMBL/GenBank/DDBJ whole genome shotgun (WGS) entry which is preliminary data.</text>
</comment>
<proteinExistence type="predicted"/>
<protein>
    <submittedName>
        <fullName evidence="1">Uncharacterized protein</fullName>
    </submittedName>
</protein>
<sequence length="30" mass="3357">MKDKYICVLVLMACVTILEAIALFKNIDGQ</sequence>
<gene>
    <name evidence="1" type="ORF">S12H4_10530</name>
</gene>
<dbReference type="AlphaFoldDB" id="X1Q666"/>